<evidence type="ECO:0000256" key="4">
    <source>
        <dbReference type="PROSITE-ProRule" id="PRU00175"/>
    </source>
</evidence>
<keyword evidence="3" id="KW-0862">Zinc</keyword>
<keyword evidence="5" id="KW-1133">Transmembrane helix</keyword>
<dbReference type="PANTHER" id="PTHR22763:SF190">
    <property type="entry name" value="RING FINGER PROTEIN 24"/>
    <property type="match status" value="1"/>
</dbReference>
<dbReference type="PANTHER" id="PTHR22763">
    <property type="entry name" value="RING ZINC FINGER PROTEIN"/>
    <property type="match status" value="1"/>
</dbReference>
<evidence type="ECO:0000256" key="5">
    <source>
        <dbReference type="SAM" id="Phobius"/>
    </source>
</evidence>
<gene>
    <name evidence="8" type="primary">LOC106177591</name>
</gene>
<dbReference type="OrthoDB" id="290834at2759"/>
<dbReference type="SUPFAM" id="SSF57850">
    <property type="entry name" value="RING/U-box"/>
    <property type="match status" value="1"/>
</dbReference>
<keyword evidence="7" id="KW-1185">Reference proteome</keyword>
<reference evidence="8" key="1">
    <citation type="submission" date="2025-08" db="UniProtKB">
        <authorList>
            <consortium name="RefSeq"/>
        </authorList>
    </citation>
    <scope>IDENTIFICATION</scope>
    <source>
        <tissue evidence="8">Gonads</tissue>
    </source>
</reference>
<dbReference type="GO" id="GO:0008270">
    <property type="term" value="F:zinc ion binding"/>
    <property type="evidence" value="ECO:0007669"/>
    <property type="project" value="UniProtKB-KW"/>
</dbReference>
<feature type="transmembrane region" description="Helical" evidence="5">
    <location>
        <begin position="12"/>
        <end position="31"/>
    </location>
</feature>
<keyword evidence="5" id="KW-0472">Membrane</keyword>
<dbReference type="KEGG" id="lak:106177591"/>
<dbReference type="InParanoid" id="A0A1S3K0R8"/>
<dbReference type="STRING" id="7574.A0A1S3K0R8"/>
<evidence type="ECO:0000256" key="3">
    <source>
        <dbReference type="ARBA" id="ARBA00022833"/>
    </source>
</evidence>
<dbReference type="InterPro" id="IPR013083">
    <property type="entry name" value="Znf_RING/FYVE/PHD"/>
</dbReference>
<dbReference type="Pfam" id="PF13639">
    <property type="entry name" value="zf-RING_2"/>
    <property type="match status" value="1"/>
</dbReference>
<feature type="domain" description="RING-type" evidence="6">
    <location>
        <begin position="61"/>
        <end position="102"/>
    </location>
</feature>
<keyword evidence="5" id="KW-0812">Transmembrane</keyword>
<dbReference type="CDD" id="cd16469">
    <property type="entry name" value="RING-H2_RNF24-like"/>
    <property type="match status" value="1"/>
</dbReference>
<dbReference type="GeneID" id="106177591"/>
<dbReference type="SMART" id="SM00184">
    <property type="entry name" value="RING"/>
    <property type="match status" value="1"/>
</dbReference>
<dbReference type="GO" id="GO:0012505">
    <property type="term" value="C:endomembrane system"/>
    <property type="evidence" value="ECO:0007669"/>
    <property type="project" value="TreeGrafter"/>
</dbReference>
<evidence type="ECO:0000313" key="8">
    <source>
        <dbReference type="RefSeq" id="XP_013415876.1"/>
    </source>
</evidence>
<organism evidence="7 8">
    <name type="scientific">Lingula anatina</name>
    <name type="common">Brachiopod</name>
    <name type="synonym">Lingula unguis</name>
    <dbReference type="NCBI Taxonomy" id="7574"/>
    <lineage>
        <taxon>Eukaryota</taxon>
        <taxon>Metazoa</taxon>
        <taxon>Spiralia</taxon>
        <taxon>Lophotrochozoa</taxon>
        <taxon>Brachiopoda</taxon>
        <taxon>Linguliformea</taxon>
        <taxon>Lingulata</taxon>
        <taxon>Lingulida</taxon>
        <taxon>Linguloidea</taxon>
        <taxon>Lingulidae</taxon>
        <taxon>Lingula</taxon>
    </lineage>
</organism>
<evidence type="ECO:0000256" key="2">
    <source>
        <dbReference type="ARBA" id="ARBA00022771"/>
    </source>
</evidence>
<keyword evidence="1" id="KW-0479">Metal-binding</keyword>
<keyword evidence="2 4" id="KW-0863">Zinc-finger</keyword>
<dbReference type="PROSITE" id="PS50089">
    <property type="entry name" value="ZF_RING_2"/>
    <property type="match status" value="1"/>
</dbReference>
<dbReference type="Proteomes" id="UP000085678">
    <property type="component" value="Unplaced"/>
</dbReference>
<evidence type="ECO:0000256" key="1">
    <source>
        <dbReference type="ARBA" id="ARBA00022723"/>
    </source>
</evidence>
<dbReference type="GO" id="GO:0043161">
    <property type="term" value="P:proteasome-mediated ubiquitin-dependent protein catabolic process"/>
    <property type="evidence" value="ECO:0007669"/>
    <property type="project" value="TreeGrafter"/>
</dbReference>
<protein>
    <submittedName>
        <fullName evidence="8">RING finger protein 24</fullName>
    </submittedName>
</protein>
<dbReference type="AlphaFoldDB" id="A0A1S3K0R8"/>
<dbReference type="RefSeq" id="XP_013415876.1">
    <property type="nucleotide sequence ID" value="XM_013560422.1"/>
</dbReference>
<dbReference type="Gene3D" id="3.30.40.10">
    <property type="entry name" value="Zinc/RING finger domain, C3HC4 (zinc finger)"/>
    <property type="match status" value="1"/>
</dbReference>
<sequence length="123" mass="14242">MDNIPVKYGLPLIAVGGVVLIVCLLFCCYLWKLRRDAVREFGYKMVVFKEKKKRSFPNDVCPVCLDEFKLKEKIALCLCRHAFHLKCLLQWLEQRNSCPMCNTQVRRNPNERSGLVANADSYA</sequence>
<evidence type="ECO:0000313" key="7">
    <source>
        <dbReference type="Proteomes" id="UP000085678"/>
    </source>
</evidence>
<dbReference type="InterPro" id="IPR001841">
    <property type="entry name" value="Znf_RING"/>
</dbReference>
<evidence type="ECO:0000259" key="6">
    <source>
        <dbReference type="PROSITE" id="PS50089"/>
    </source>
</evidence>
<accession>A0A1S3K0R8</accession>
<dbReference type="InterPro" id="IPR050731">
    <property type="entry name" value="HRD1_E3_ubiq-ligases"/>
</dbReference>
<proteinExistence type="predicted"/>
<dbReference type="GO" id="GO:0061630">
    <property type="term" value="F:ubiquitin protein ligase activity"/>
    <property type="evidence" value="ECO:0007669"/>
    <property type="project" value="TreeGrafter"/>
</dbReference>
<name>A0A1S3K0R8_LINAN</name>